<evidence type="ECO:0000313" key="2">
    <source>
        <dbReference type="EMBL" id="SFR76969.1"/>
    </source>
</evidence>
<evidence type="ECO:0000313" key="3">
    <source>
        <dbReference type="Proteomes" id="UP000198644"/>
    </source>
</evidence>
<dbReference type="Pfam" id="PF13468">
    <property type="entry name" value="Glyoxalase_3"/>
    <property type="match status" value="1"/>
</dbReference>
<dbReference type="InterPro" id="IPR025870">
    <property type="entry name" value="Glyoxalase-like_dom"/>
</dbReference>
<protein>
    <submittedName>
        <fullName evidence="2">Glyoxalase-like domain-containing protein</fullName>
    </submittedName>
</protein>
<dbReference type="Proteomes" id="UP000198644">
    <property type="component" value="Unassembled WGS sequence"/>
</dbReference>
<name>A0A1I6JDJ4_9GAMM</name>
<sequence length="254" mass="27627">MYLRQICLVAPELNPTVEALSELFSIPVCHRDPEVAAFGLENAILAVGSQFLEVVAPIREGTAAGRFMERRGSGGGYMVICQVSAREDQARVRHRARARGVRLAYEADHQSWNIMQLHPADMKASFLEVDWDSQADPEGNWEPAGGLRWRESVCAEVTTAITALELSGPEPQALAAHWADVTGLPLENQDGLPCLVLANATLRFSRAAEAINSGLVAADLKIRDRSRLYASAAALGIEIADEQVHVGGMRFNLV</sequence>
<dbReference type="RefSeq" id="WP_092014620.1">
    <property type="nucleotide sequence ID" value="NZ_FOYW01000002.1"/>
</dbReference>
<dbReference type="InterPro" id="IPR029068">
    <property type="entry name" value="Glyas_Bleomycin-R_OHBP_Dase"/>
</dbReference>
<dbReference type="Gene3D" id="3.10.180.10">
    <property type="entry name" value="2,3-Dihydroxybiphenyl 1,2-Dioxygenase, domain 1"/>
    <property type="match status" value="1"/>
</dbReference>
<dbReference type="SUPFAM" id="SSF54593">
    <property type="entry name" value="Glyoxalase/Bleomycin resistance protein/Dihydroxybiphenyl dioxygenase"/>
    <property type="match status" value="1"/>
</dbReference>
<evidence type="ECO:0000259" key="1">
    <source>
        <dbReference type="Pfam" id="PF13468"/>
    </source>
</evidence>
<dbReference type="AlphaFoldDB" id="A0A1I6JDJ4"/>
<dbReference type="OrthoDB" id="7054074at2"/>
<proteinExistence type="predicted"/>
<gene>
    <name evidence="2" type="ORF">SAMN05216203_2914</name>
</gene>
<dbReference type="EMBL" id="FOYW01000002">
    <property type="protein sequence ID" value="SFR76969.1"/>
    <property type="molecule type" value="Genomic_DNA"/>
</dbReference>
<dbReference type="STRING" id="650891.SAMN05216203_2914"/>
<accession>A0A1I6JDJ4</accession>
<keyword evidence="3" id="KW-1185">Reference proteome</keyword>
<organism evidence="2 3">
    <name type="scientific">Marinobacter daqiaonensis</name>
    <dbReference type="NCBI Taxonomy" id="650891"/>
    <lineage>
        <taxon>Bacteria</taxon>
        <taxon>Pseudomonadati</taxon>
        <taxon>Pseudomonadota</taxon>
        <taxon>Gammaproteobacteria</taxon>
        <taxon>Pseudomonadales</taxon>
        <taxon>Marinobacteraceae</taxon>
        <taxon>Marinobacter</taxon>
    </lineage>
</organism>
<reference evidence="2 3" key="1">
    <citation type="submission" date="2016-10" db="EMBL/GenBank/DDBJ databases">
        <authorList>
            <person name="de Groot N.N."/>
        </authorList>
    </citation>
    <scope>NUCLEOTIDE SEQUENCE [LARGE SCALE GENOMIC DNA]</scope>
    <source>
        <strain evidence="2 3">CGMCC 1.9167</strain>
    </source>
</reference>
<feature type="domain" description="Glyoxalase-like" evidence="1">
    <location>
        <begin position="8"/>
        <end position="181"/>
    </location>
</feature>